<name>A0A3G2YRU1_9CAUD</name>
<protein>
    <submittedName>
        <fullName evidence="2">Uncharacterized protein</fullName>
    </submittedName>
</protein>
<gene>
    <name evidence="2" type="ORF">3M_003c</name>
</gene>
<keyword evidence="1" id="KW-0812">Transmembrane</keyword>
<keyword evidence="3" id="KW-1185">Reference proteome</keyword>
<accession>A0A3G2YRU1</accession>
<evidence type="ECO:0000256" key="1">
    <source>
        <dbReference type="SAM" id="Phobius"/>
    </source>
</evidence>
<keyword evidence="1" id="KW-1133">Transmembrane helix</keyword>
<dbReference type="Proteomes" id="UP000269553">
    <property type="component" value="Segment"/>
</dbReference>
<keyword evidence="1" id="KW-0472">Membrane</keyword>
<feature type="transmembrane region" description="Helical" evidence="1">
    <location>
        <begin position="6"/>
        <end position="23"/>
    </location>
</feature>
<evidence type="ECO:0000313" key="3">
    <source>
        <dbReference type="Proteomes" id="UP000269553"/>
    </source>
</evidence>
<reference evidence="2 3" key="1">
    <citation type="submission" date="2018-09" db="EMBL/GenBank/DDBJ databases">
        <authorList>
            <person name="Day A."/>
            <person name="Monson R.E."/>
            <person name="Salmond G.P.C."/>
        </authorList>
    </citation>
    <scope>NUCLEOTIDE SEQUENCE [LARGE SCALE GENOMIC DNA]</scope>
</reference>
<organism evidence="2 3">
    <name type="scientific">Serratia phage vB_SmaA_3M</name>
    <dbReference type="NCBI Taxonomy" id="2419930"/>
    <lineage>
        <taxon>Viruses</taxon>
        <taxon>Duplodnaviria</taxon>
        <taxon>Heunggongvirae</taxon>
        <taxon>Uroviricota</taxon>
        <taxon>Caudoviricetes</taxon>
        <taxon>Pantevenvirales</taxon>
        <taxon>Ackermannviridae</taxon>
        <taxon>Miltonvirus</taxon>
        <taxon>Miltonvirus 3M</taxon>
    </lineage>
</organism>
<proteinExistence type="predicted"/>
<evidence type="ECO:0000313" key="2">
    <source>
        <dbReference type="EMBL" id="AYP28261.1"/>
    </source>
</evidence>
<dbReference type="EMBL" id="MH929319">
    <property type="protein sequence ID" value="AYP28261.1"/>
    <property type="molecule type" value="Genomic_DNA"/>
</dbReference>
<sequence length="53" mass="5964">MAEFLVYGLGGVIIGFIAGALVFRKHQKDLEVYVQKGQEILDKVETKLNDLKK</sequence>